<gene>
    <name evidence="8" type="ORF">ATL31_3023</name>
</gene>
<dbReference type="PANTHER" id="PTHR43124:SF3">
    <property type="entry name" value="CHLORAMPHENICOL EFFLUX PUMP RV0191"/>
    <property type="match status" value="1"/>
</dbReference>
<keyword evidence="3 6" id="KW-0812">Transmembrane</keyword>
<feature type="transmembrane region" description="Helical" evidence="6">
    <location>
        <begin position="148"/>
        <end position="167"/>
    </location>
</feature>
<comment type="subcellular location">
    <subcellularLocation>
        <location evidence="1">Cell membrane</location>
        <topology evidence="1">Multi-pass membrane protein</topology>
    </subcellularLocation>
</comment>
<feature type="domain" description="Major facilitator superfamily (MFS) profile" evidence="7">
    <location>
        <begin position="16"/>
        <end position="390"/>
    </location>
</feature>
<dbReference type="GO" id="GO:0005886">
    <property type="term" value="C:plasma membrane"/>
    <property type="evidence" value="ECO:0007669"/>
    <property type="project" value="UniProtKB-SubCell"/>
</dbReference>
<evidence type="ECO:0000259" key="7">
    <source>
        <dbReference type="PROSITE" id="PS50850"/>
    </source>
</evidence>
<feature type="transmembrane region" description="Helical" evidence="6">
    <location>
        <begin position="213"/>
        <end position="235"/>
    </location>
</feature>
<comment type="caution">
    <text evidence="8">The sequence shown here is derived from an EMBL/GenBank/DDBJ whole genome shotgun (WGS) entry which is preliminary data.</text>
</comment>
<feature type="transmembrane region" description="Helical" evidence="6">
    <location>
        <begin position="278"/>
        <end position="297"/>
    </location>
</feature>
<keyword evidence="4 6" id="KW-1133">Transmembrane helix</keyword>
<dbReference type="InterPro" id="IPR050189">
    <property type="entry name" value="MFS_Efflux_Transporters"/>
</dbReference>
<evidence type="ECO:0000256" key="4">
    <source>
        <dbReference type="ARBA" id="ARBA00022989"/>
    </source>
</evidence>
<dbReference type="SUPFAM" id="SSF103473">
    <property type="entry name" value="MFS general substrate transporter"/>
    <property type="match status" value="1"/>
</dbReference>
<evidence type="ECO:0000313" key="8">
    <source>
        <dbReference type="EMBL" id="PKW28167.1"/>
    </source>
</evidence>
<evidence type="ECO:0000256" key="5">
    <source>
        <dbReference type="ARBA" id="ARBA00023136"/>
    </source>
</evidence>
<evidence type="ECO:0000313" key="9">
    <source>
        <dbReference type="Proteomes" id="UP000233781"/>
    </source>
</evidence>
<evidence type="ECO:0000256" key="6">
    <source>
        <dbReference type="SAM" id="Phobius"/>
    </source>
</evidence>
<dbReference type="InterPro" id="IPR036259">
    <property type="entry name" value="MFS_trans_sf"/>
</dbReference>
<evidence type="ECO:0000256" key="2">
    <source>
        <dbReference type="ARBA" id="ARBA00022475"/>
    </source>
</evidence>
<dbReference type="InterPro" id="IPR011701">
    <property type="entry name" value="MFS"/>
</dbReference>
<protein>
    <submittedName>
        <fullName evidence="8">Putative MFS family arabinose efflux permease</fullName>
    </submittedName>
</protein>
<keyword evidence="9" id="KW-1185">Reference proteome</keyword>
<name>A0A2N3YMS3_9MICO</name>
<organism evidence="8 9">
    <name type="scientific">Phycicoccus duodecadis</name>
    <dbReference type="NCBI Taxonomy" id="173053"/>
    <lineage>
        <taxon>Bacteria</taxon>
        <taxon>Bacillati</taxon>
        <taxon>Actinomycetota</taxon>
        <taxon>Actinomycetes</taxon>
        <taxon>Micrococcales</taxon>
        <taxon>Intrasporangiaceae</taxon>
        <taxon>Phycicoccus</taxon>
    </lineage>
</organism>
<keyword evidence="2" id="KW-1003">Cell membrane</keyword>
<dbReference type="RefSeq" id="WP_101396672.1">
    <property type="nucleotide sequence ID" value="NZ_PJNE01000001.1"/>
</dbReference>
<feature type="transmembrane region" description="Helical" evidence="6">
    <location>
        <begin position="247"/>
        <end position="266"/>
    </location>
</feature>
<dbReference type="GO" id="GO:0022857">
    <property type="term" value="F:transmembrane transporter activity"/>
    <property type="evidence" value="ECO:0007669"/>
    <property type="project" value="InterPro"/>
</dbReference>
<dbReference type="OrthoDB" id="5176013at2"/>
<feature type="transmembrane region" description="Helical" evidence="6">
    <location>
        <begin position="173"/>
        <end position="193"/>
    </location>
</feature>
<feature type="transmembrane region" description="Helical" evidence="6">
    <location>
        <begin position="368"/>
        <end position="389"/>
    </location>
</feature>
<feature type="transmembrane region" description="Helical" evidence="6">
    <location>
        <begin position="338"/>
        <end position="362"/>
    </location>
</feature>
<dbReference type="Proteomes" id="UP000233781">
    <property type="component" value="Unassembled WGS sequence"/>
</dbReference>
<proteinExistence type="predicted"/>
<dbReference type="AlphaFoldDB" id="A0A2N3YMS3"/>
<feature type="transmembrane region" description="Helical" evidence="6">
    <location>
        <begin position="303"/>
        <end position="326"/>
    </location>
</feature>
<dbReference type="Pfam" id="PF07690">
    <property type="entry name" value="MFS_1"/>
    <property type="match status" value="1"/>
</dbReference>
<dbReference type="PROSITE" id="PS50850">
    <property type="entry name" value="MFS"/>
    <property type="match status" value="1"/>
</dbReference>
<feature type="transmembrane region" description="Helical" evidence="6">
    <location>
        <begin position="81"/>
        <end position="101"/>
    </location>
</feature>
<dbReference type="EMBL" id="PJNE01000001">
    <property type="protein sequence ID" value="PKW28167.1"/>
    <property type="molecule type" value="Genomic_DNA"/>
</dbReference>
<dbReference type="Gene3D" id="1.20.1250.20">
    <property type="entry name" value="MFS general substrate transporter like domains"/>
    <property type="match status" value="2"/>
</dbReference>
<evidence type="ECO:0000256" key="3">
    <source>
        <dbReference type="ARBA" id="ARBA00022692"/>
    </source>
</evidence>
<keyword evidence="5 6" id="KW-0472">Membrane</keyword>
<evidence type="ECO:0000256" key="1">
    <source>
        <dbReference type="ARBA" id="ARBA00004651"/>
    </source>
</evidence>
<accession>A0A2N3YMS3</accession>
<reference evidence="8 9" key="1">
    <citation type="submission" date="2017-12" db="EMBL/GenBank/DDBJ databases">
        <title>Sequencing the genomes of 1000 Actinobacteria strains.</title>
        <authorList>
            <person name="Klenk H.-P."/>
        </authorList>
    </citation>
    <scope>NUCLEOTIDE SEQUENCE [LARGE SCALE GENOMIC DNA]</scope>
    <source>
        <strain evidence="8 9">DSM 12806</strain>
    </source>
</reference>
<dbReference type="PANTHER" id="PTHR43124">
    <property type="entry name" value="PURINE EFFLUX PUMP PBUE"/>
    <property type="match status" value="1"/>
</dbReference>
<sequence length="416" mass="41639">MRIGRLGAEGARDARLMLSASALTALGALPPFLLGAQAVRVRPELGIGLGVLGAAVSTFFAAAALGSFAAGPVFDRTGRRVAVAAAGGFVALGGGLMAALVRGPVSLLATMVVLGLGNACCQSASNSSMARALAPSRRGLGFGVKQSAVQFAIMVGGVAVPTLGRWLGWRSTFATSAAVGALVVALALVRVPAGRAAPVAATGAVDRPPWAPLLVSGVAIMFASAAANFIGSFIASWGFEVGLSTTATGLLMAAGSAASIAVRVFAGWRADRRHGANLPRVAAQMFAGALCLVGVAWGVPWAVVVFGFLAFAVGWSWPGLLLFAVARVGRDSPAQASGVIQAGAFVGGAAGPLLLGTMAGAVGFRPTWLVAAGLFVVAGVLVLVSRRGFRADLVARPPREPLTWGGGRVEPSGPRG</sequence>
<feature type="transmembrane region" description="Helical" evidence="6">
    <location>
        <begin position="45"/>
        <end position="69"/>
    </location>
</feature>
<dbReference type="InterPro" id="IPR020846">
    <property type="entry name" value="MFS_dom"/>
</dbReference>
<feature type="transmembrane region" description="Helical" evidence="6">
    <location>
        <begin position="107"/>
        <end position="127"/>
    </location>
</feature>